<comment type="function">
    <text evidence="5">Catalyzes the formation of 2'O-methylated cytidine (Cm32) or 2'O-methylated uridine (Um32) at position 32 in tRNA.</text>
</comment>
<dbReference type="InterPro" id="IPR029028">
    <property type="entry name" value="Alpha/beta_knot_MTases"/>
</dbReference>
<gene>
    <name evidence="5" type="primary">trmJ</name>
    <name evidence="7" type="ordered locus">CBUD_1230</name>
</gene>
<evidence type="ECO:0000256" key="3">
    <source>
        <dbReference type="ARBA" id="ARBA00022679"/>
    </source>
</evidence>
<reference evidence="7 8" key="1">
    <citation type="journal article" date="2009" name="Infect. Immun.">
        <title>Comparative genomics reveal extensive transposon-mediated genomic plasticity and diversity among potential effector proteins within the genus Coxiella.</title>
        <authorList>
            <person name="Beare P.A."/>
            <person name="Unsworth N."/>
            <person name="Andoh M."/>
            <person name="Voth D.E."/>
            <person name="Omsland A."/>
            <person name="Gilk S.D."/>
            <person name="Williams K.P."/>
            <person name="Sobral B.W."/>
            <person name="Kupko J.J.III."/>
            <person name="Porcella S.F."/>
            <person name="Samuel J.E."/>
            <person name="Heinzen R.A."/>
        </authorList>
    </citation>
    <scope>NUCLEOTIDE SEQUENCE [LARGE SCALE GENOMIC DNA]</scope>
    <source>
        <strain evidence="7 8">Dugway 5J108-111</strain>
    </source>
</reference>
<keyword evidence="3" id="KW-0808">Transferase</keyword>
<feature type="domain" description="tRNA/rRNA methyltransferase SpoU type" evidence="6">
    <location>
        <begin position="5"/>
        <end position="152"/>
    </location>
</feature>
<comment type="subcellular location">
    <subcellularLocation>
        <location evidence="5">Cytoplasm</location>
    </subcellularLocation>
</comment>
<keyword evidence="5" id="KW-0963">Cytoplasm</keyword>
<evidence type="ECO:0000256" key="4">
    <source>
        <dbReference type="ARBA" id="ARBA00022691"/>
    </source>
</evidence>
<dbReference type="InterPro" id="IPR004384">
    <property type="entry name" value="RNA_MeTrfase_TrmJ/LasT"/>
</dbReference>
<dbReference type="FunFam" id="3.40.1280.10:FF:000006">
    <property type="entry name" value="Uncharacterized tRNA/rRNA methyltransferase HI_0380"/>
    <property type="match status" value="1"/>
</dbReference>
<dbReference type="FunFam" id="1.10.8.590:FF:000004">
    <property type="entry name" value="tRNA (cytidine/uridine/adenosine-2'-O-)-methyltransferase TrmJ"/>
    <property type="match status" value="1"/>
</dbReference>
<dbReference type="Proteomes" id="UP000008555">
    <property type="component" value="Chromosome"/>
</dbReference>
<comment type="catalytic activity">
    <reaction evidence="5">
        <text>cytidine(32) in tRNA + S-adenosyl-L-methionine = 2'-O-methylcytidine(32) in tRNA + S-adenosyl-L-homocysteine + H(+)</text>
        <dbReference type="Rhea" id="RHEA:42932"/>
        <dbReference type="Rhea" id="RHEA-COMP:10288"/>
        <dbReference type="Rhea" id="RHEA-COMP:10289"/>
        <dbReference type="ChEBI" id="CHEBI:15378"/>
        <dbReference type="ChEBI" id="CHEBI:57856"/>
        <dbReference type="ChEBI" id="CHEBI:59789"/>
        <dbReference type="ChEBI" id="CHEBI:74495"/>
        <dbReference type="ChEBI" id="CHEBI:82748"/>
        <dbReference type="EC" id="2.1.1.200"/>
    </reaction>
</comment>
<evidence type="ECO:0000256" key="1">
    <source>
        <dbReference type="ARBA" id="ARBA00007228"/>
    </source>
</evidence>
<dbReference type="PIRSF" id="PIRSF004808">
    <property type="entry name" value="LasT"/>
    <property type="match status" value="1"/>
</dbReference>
<dbReference type="InterPro" id="IPR001537">
    <property type="entry name" value="SpoU_MeTrfase"/>
</dbReference>
<dbReference type="NCBIfam" id="NF011694">
    <property type="entry name" value="PRK15114.1"/>
    <property type="match status" value="1"/>
</dbReference>
<dbReference type="SUPFAM" id="SSF75217">
    <property type="entry name" value="alpha/beta knot"/>
    <property type="match status" value="1"/>
</dbReference>
<organism evidence="7 8">
    <name type="scientific">Coxiella burnetii (strain Dugway 5J108-111)</name>
    <dbReference type="NCBI Taxonomy" id="434922"/>
    <lineage>
        <taxon>Bacteria</taxon>
        <taxon>Pseudomonadati</taxon>
        <taxon>Pseudomonadota</taxon>
        <taxon>Gammaproteobacteria</taxon>
        <taxon>Legionellales</taxon>
        <taxon>Coxiellaceae</taxon>
        <taxon>Coxiella</taxon>
    </lineage>
</organism>
<dbReference type="GO" id="GO:0002128">
    <property type="term" value="P:tRNA nucleoside ribose methylation"/>
    <property type="evidence" value="ECO:0007669"/>
    <property type="project" value="TreeGrafter"/>
</dbReference>
<dbReference type="GO" id="GO:0106339">
    <property type="term" value="F:tRNA (cytidine(32)-2'-O)-methyltransferase activity"/>
    <property type="evidence" value="ECO:0007669"/>
    <property type="project" value="RHEA"/>
</dbReference>
<dbReference type="GO" id="GO:0005829">
    <property type="term" value="C:cytosol"/>
    <property type="evidence" value="ECO:0007669"/>
    <property type="project" value="TreeGrafter"/>
</dbReference>
<proteinExistence type="inferred from homology"/>
<dbReference type="PANTHER" id="PTHR42786:SF2">
    <property type="entry name" value="TRNA (CYTIDINE_URIDINE-2'-O-)-METHYLTRANSFERASE TRMJ"/>
    <property type="match status" value="1"/>
</dbReference>
<evidence type="ECO:0000313" key="8">
    <source>
        <dbReference type="Proteomes" id="UP000008555"/>
    </source>
</evidence>
<dbReference type="Gene3D" id="1.10.8.590">
    <property type="match status" value="1"/>
</dbReference>
<comment type="catalytic activity">
    <reaction evidence="5">
        <text>uridine(32) in tRNA + S-adenosyl-L-methionine = 2'-O-methyluridine(32) in tRNA + S-adenosyl-L-homocysteine + H(+)</text>
        <dbReference type="Rhea" id="RHEA:42936"/>
        <dbReference type="Rhea" id="RHEA-COMP:10107"/>
        <dbReference type="Rhea" id="RHEA-COMP:10290"/>
        <dbReference type="ChEBI" id="CHEBI:15378"/>
        <dbReference type="ChEBI" id="CHEBI:57856"/>
        <dbReference type="ChEBI" id="CHEBI:59789"/>
        <dbReference type="ChEBI" id="CHEBI:65315"/>
        <dbReference type="ChEBI" id="CHEBI:74478"/>
        <dbReference type="EC" id="2.1.1.200"/>
    </reaction>
</comment>
<sequence length="240" mass="26810">MFQNVRIVLVNPSHPGNIGAAARAMKTMGFSRLYLVKPELFPHEQATARAAGADAVLASARVVDDLTAALEGCNLVFGTSARSRTLPWLLKTARECAEQSVQHQGNIAIVFGRERSGLTNEELAQCQYHVTIPTEAAFSSLNLAQAVQILTYEMRMAKLNAVDPRHQNTPIQQLATADQMEGFYVHLEKTLVDIKFIDPKQPKMLMKRLRRLFNRAQIDETELNILRGILASIHRRDDCC</sequence>
<dbReference type="Gene3D" id="3.40.1280.10">
    <property type="match status" value="1"/>
</dbReference>
<keyword evidence="5" id="KW-0819">tRNA processing</keyword>
<dbReference type="InterPro" id="IPR029026">
    <property type="entry name" value="tRNA_m1G_MTases_N"/>
</dbReference>
<dbReference type="HOGENOM" id="CLU_056931_0_1_6"/>
<dbReference type="KEGG" id="cbd:CBUD_1230"/>
<dbReference type="RefSeq" id="WP_011996981.1">
    <property type="nucleotide sequence ID" value="NC_009727.1"/>
</dbReference>
<evidence type="ECO:0000313" key="7">
    <source>
        <dbReference type="EMBL" id="ABS77342.1"/>
    </source>
</evidence>
<dbReference type="EC" id="2.1.1.200" evidence="5"/>
<dbReference type="PANTHER" id="PTHR42786">
    <property type="entry name" value="TRNA/RRNA METHYLTRANSFERASE"/>
    <property type="match status" value="1"/>
</dbReference>
<dbReference type="CDD" id="cd18093">
    <property type="entry name" value="SpoU-like_TrmJ"/>
    <property type="match status" value="1"/>
</dbReference>
<dbReference type="GO" id="GO:0160206">
    <property type="term" value="F:tRNA (cytidine(32)/uridine(32)-2'-O)-methyltransferase activity"/>
    <property type="evidence" value="ECO:0007669"/>
    <property type="project" value="UniProtKB-EC"/>
</dbReference>
<dbReference type="NCBIfam" id="TIGR00050">
    <property type="entry name" value="rRNA_methyl_1"/>
    <property type="match status" value="1"/>
</dbReference>
<dbReference type="AlphaFoldDB" id="A9KE72"/>
<accession>A9KE72</accession>
<dbReference type="EMBL" id="CP000733">
    <property type="protein sequence ID" value="ABS77342.1"/>
    <property type="molecule type" value="Genomic_DNA"/>
</dbReference>
<name>A9KE72_COXBN</name>
<comment type="subunit">
    <text evidence="5">Homodimer.</text>
</comment>
<keyword evidence="4 5" id="KW-0949">S-adenosyl-L-methionine</keyword>
<dbReference type="GO" id="GO:0003723">
    <property type="term" value="F:RNA binding"/>
    <property type="evidence" value="ECO:0007669"/>
    <property type="project" value="InterPro"/>
</dbReference>
<comment type="similarity">
    <text evidence="1">Belongs to the class IV-like SAM-binding methyltransferase superfamily. RNA methyltransferase TrmH family.</text>
</comment>
<dbReference type="Pfam" id="PF00588">
    <property type="entry name" value="SpoU_methylase"/>
    <property type="match status" value="1"/>
</dbReference>
<evidence type="ECO:0000256" key="5">
    <source>
        <dbReference type="RuleBase" id="RU362024"/>
    </source>
</evidence>
<protein>
    <recommendedName>
        <fullName evidence="5">tRNA (cytidine/uridine-2'-O-)-methyltransferase TrmJ</fullName>
        <ecNumber evidence="5">2.1.1.200</ecNumber>
    </recommendedName>
    <alternativeName>
        <fullName evidence="5">tRNA (cytidine(32)/uridine(32)-2'-O)-methyltransferase</fullName>
    </alternativeName>
    <alternativeName>
        <fullName evidence="5">tRNA Cm32/Um32 methyltransferase</fullName>
    </alternativeName>
</protein>
<evidence type="ECO:0000259" key="6">
    <source>
        <dbReference type="Pfam" id="PF00588"/>
    </source>
</evidence>
<keyword evidence="2 5" id="KW-0489">Methyltransferase</keyword>
<evidence type="ECO:0000256" key="2">
    <source>
        <dbReference type="ARBA" id="ARBA00022603"/>
    </source>
</evidence>